<feature type="domain" description="DUF4180" evidence="1">
    <location>
        <begin position="9"/>
        <end position="117"/>
    </location>
</feature>
<keyword evidence="3" id="KW-1185">Reference proteome</keyword>
<gene>
    <name evidence="2" type="ORF">CLHOM_23890</name>
</gene>
<dbReference type="STRING" id="36844.SAMN04488501_106148"/>
<reference evidence="3" key="1">
    <citation type="submission" date="2015-08" db="EMBL/GenBank/DDBJ databases">
        <title>Genome sequence of the strict anaerobe Clostridium homopropionicum LuHBu1 (DSM 5847T).</title>
        <authorList>
            <person name="Poehlein A."/>
            <person name="Beck M."/>
            <person name="Schiel-Bengelsdorf B."/>
            <person name="Bengelsdorf F.R."/>
            <person name="Daniel R."/>
            <person name="Duerre P."/>
        </authorList>
    </citation>
    <scope>NUCLEOTIDE SEQUENCE [LARGE SCALE GENOMIC DNA]</scope>
    <source>
        <strain evidence="3">DSM 5847</strain>
    </source>
</reference>
<dbReference type="RefSeq" id="WP_052221895.1">
    <property type="nucleotide sequence ID" value="NZ_LHUR01000027.1"/>
</dbReference>
<evidence type="ECO:0000259" key="1">
    <source>
        <dbReference type="Pfam" id="PF13788"/>
    </source>
</evidence>
<accession>A0A0L6Z932</accession>
<name>A0A0L6Z932_9CLOT</name>
<dbReference type="Pfam" id="PF13788">
    <property type="entry name" value="DUF4180"/>
    <property type="match status" value="1"/>
</dbReference>
<evidence type="ECO:0000313" key="3">
    <source>
        <dbReference type="Proteomes" id="UP000037043"/>
    </source>
</evidence>
<proteinExistence type="predicted"/>
<protein>
    <recommendedName>
        <fullName evidence="1">DUF4180 domain-containing protein</fullName>
    </recommendedName>
</protein>
<dbReference type="EMBL" id="LHUR01000027">
    <property type="protein sequence ID" value="KOA19283.1"/>
    <property type="molecule type" value="Genomic_DNA"/>
</dbReference>
<dbReference type="AlphaFoldDB" id="A0A0L6Z932"/>
<evidence type="ECO:0000313" key="2">
    <source>
        <dbReference type="EMBL" id="KOA19283.1"/>
    </source>
</evidence>
<comment type="caution">
    <text evidence="2">The sequence shown here is derived from an EMBL/GenBank/DDBJ whole genome shotgun (WGS) entry which is preliminary data.</text>
</comment>
<dbReference type="InterPro" id="IPR025438">
    <property type="entry name" value="DUF4180"/>
</dbReference>
<sequence length="119" mass="13701">MNYNLIEKNDNRYIEHSNDKKQLSTERDAVDLIAACIENNARLLIIQEKALSEDFFNLRTGLAGTVLQKFVNYNIKAALIITNEEKISGRFREMITEANKGNDFRVFKNTADAENWLTT</sequence>
<organism evidence="2 3">
    <name type="scientific">Clostridium homopropionicum DSM 5847</name>
    <dbReference type="NCBI Taxonomy" id="1121318"/>
    <lineage>
        <taxon>Bacteria</taxon>
        <taxon>Bacillati</taxon>
        <taxon>Bacillota</taxon>
        <taxon>Clostridia</taxon>
        <taxon>Eubacteriales</taxon>
        <taxon>Clostridiaceae</taxon>
        <taxon>Clostridium</taxon>
    </lineage>
</organism>
<dbReference type="Proteomes" id="UP000037043">
    <property type="component" value="Unassembled WGS sequence"/>
</dbReference>
<dbReference type="PATRIC" id="fig|1121318.3.peg.2403"/>